<reference evidence="3" key="2">
    <citation type="submission" date="2018-02" db="UniProtKB">
        <authorList>
            <consortium name="EnsemblPlants"/>
        </authorList>
    </citation>
    <scope>IDENTIFICATION</scope>
    <source>
        <strain evidence="3">Williams 82</strain>
    </source>
</reference>
<dbReference type="InParanoid" id="K7M6V0"/>
<reference evidence="2 3" key="1">
    <citation type="journal article" date="2010" name="Nature">
        <title>Genome sequence of the palaeopolyploid soybean.</title>
        <authorList>
            <person name="Schmutz J."/>
            <person name="Cannon S.B."/>
            <person name="Schlueter J."/>
            <person name="Ma J."/>
            <person name="Mitros T."/>
            <person name="Nelson W."/>
            <person name="Hyten D.L."/>
            <person name="Song Q."/>
            <person name="Thelen J.J."/>
            <person name="Cheng J."/>
            <person name="Xu D."/>
            <person name="Hellsten U."/>
            <person name="May G.D."/>
            <person name="Yu Y."/>
            <person name="Sakurai T."/>
            <person name="Umezawa T."/>
            <person name="Bhattacharyya M.K."/>
            <person name="Sandhu D."/>
            <person name="Valliyodan B."/>
            <person name="Lindquist E."/>
            <person name="Peto M."/>
            <person name="Grant D."/>
            <person name="Shu S."/>
            <person name="Goodstein D."/>
            <person name="Barry K."/>
            <person name="Futrell-Griggs M."/>
            <person name="Abernathy B."/>
            <person name="Du J."/>
            <person name="Tian Z."/>
            <person name="Zhu L."/>
            <person name="Gill N."/>
            <person name="Joshi T."/>
            <person name="Libault M."/>
            <person name="Sethuraman A."/>
            <person name="Zhang X.-C."/>
            <person name="Shinozaki K."/>
            <person name="Nguyen H.T."/>
            <person name="Wing R.A."/>
            <person name="Cregan P."/>
            <person name="Specht J."/>
            <person name="Grimwood J."/>
            <person name="Rokhsar D."/>
            <person name="Stacey G."/>
            <person name="Shoemaker R.C."/>
            <person name="Jackson S.A."/>
        </authorList>
    </citation>
    <scope>NUCLEOTIDE SEQUENCE [LARGE SCALE GENOMIC DNA]</scope>
    <source>
        <strain evidence="3">cv. Williams 82</strain>
        <tissue evidence="2">Callus</tissue>
    </source>
</reference>
<evidence type="ECO:0008006" key="5">
    <source>
        <dbReference type="Google" id="ProtNLM"/>
    </source>
</evidence>
<dbReference type="GO" id="GO:0004445">
    <property type="term" value="F:inositol-polyphosphate 5-phosphatase activity"/>
    <property type="evidence" value="ECO:0007669"/>
    <property type="project" value="InterPro"/>
</dbReference>
<keyword evidence="4" id="KW-1185">Reference proteome</keyword>
<dbReference type="EMBL" id="CM000847">
    <property type="protein sequence ID" value="KRH16316.1"/>
    <property type="molecule type" value="Genomic_DNA"/>
</dbReference>
<evidence type="ECO:0000313" key="4">
    <source>
        <dbReference type="Proteomes" id="UP000008827"/>
    </source>
</evidence>
<dbReference type="AlphaFoldDB" id="K7M6V0"/>
<dbReference type="InterPro" id="IPR036691">
    <property type="entry name" value="Endo/exonu/phosph_ase_sf"/>
</dbReference>
<dbReference type="EnsemblPlants" id="KRH16316">
    <property type="protein sequence ID" value="KRH16316"/>
    <property type="gene ID" value="GLYMA_14G148400"/>
</dbReference>
<dbReference type="Gene3D" id="3.60.10.10">
    <property type="entry name" value="Endonuclease/exonuclease/phosphatase"/>
    <property type="match status" value="1"/>
</dbReference>
<dbReference type="Gramene" id="KRH16316">
    <property type="protein sequence ID" value="KRH16316"/>
    <property type="gene ID" value="GLYMA_14G148400"/>
</dbReference>
<gene>
    <name evidence="2" type="ORF">GLYMA_14G148400</name>
</gene>
<dbReference type="PANTHER" id="PTHR45666">
    <property type="entry name" value="TYPE IV INOSITOL POLYPHOSPHATE 5-PHOSPHATASE 9"/>
    <property type="match status" value="1"/>
</dbReference>
<evidence type="ECO:0000313" key="3">
    <source>
        <dbReference type="EnsemblPlants" id="KRH16316"/>
    </source>
</evidence>
<dbReference type="STRING" id="3847.K7M6V0"/>
<name>K7M6V0_SOYBN</name>
<dbReference type="InterPro" id="IPR045849">
    <property type="entry name" value="IP5P_plant"/>
</dbReference>
<dbReference type="PANTHER" id="PTHR45666:SF18">
    <property type="entry name" value="TYPE IV INOSITOL POLYPHOSPHATE 5-PHOSPHATASE 9"/>
    <property type="match status" value="1"/>
</dbReference>
<sequence>MEDLLETCNNSCDIYVLGFQEIVPLKASNVLGYENNKISTKWNSIIGKALNKSTHHSFRDDKKEEDVKNNICCNNKEAGNNNNNPGQQCEAPQDFECIISKQMVHILISVWAKRELRPFI</sequence>
<keyword evidence="1" id="KW-0378">Hydrolase</keyword>
<dbReference type="PaxDb" id="3847-GLYMA14G23410.1"/>
<reference evidence="2" key="3">
    <citation type="submission" date="2018-07" db="EMBL/GenBank/DDBJ databases">
        <title>WGS assembly of Glycine max.</title>
        <authorList>
            <person name="Schmutz J."/>
            <person name="Cannon S."/>
            <person name="Schlueter J."/>
            <person name="Ma J."/>
            <person name="Mitros T."/>
            <person name="Nelson W."/>
            <person name="Hyten D."/>
            <person name="Song Q."/>
            <person name="Thelen J."/>
            <person name="Cheng J."/>
            <person name="Xu D."/>
            <person name="Hellsten U."/>
            <person name="May G."/>
            <person name="Yu Y."/>
            <person name="Sakurai T."/>
            <person name="Umezawa T."/>
            <person name="Bhattacharyya M."/>
            <person name="Sandhu D."/>
            <person name="Valliyodan B."/>
            <person name="Lindquist E."/>
            <person name="Peto M."/>
            <person name="Grant D."/>
            <person name="Shu S."/>
            <person name="Goodstein D."/>
            <person name="Barry K."/>
            <person name="Futrell-Griggs M."/>
            <person name="Abernathy B."/>
            <person name="Du J."/>
            <person name="Tian Z."/>
            <person name="Zhu L."/>
            <person name="Gill N."/>
            <person name="Joshi T."/>
            <person name="Libault M."/>
            <person name="Sethuraman A."/>
            <person name="Zhang X."/>
            <person name="Shinozaki K."/>
            <person name="Nguyen H."/>
            <person name="Wing R."/>
            <person name="Cregan P."/>
            <person name="Specht J."/>
            <person name="Grimwood J."/>
            <person name="Rokhsar D."/>
            <person name="Stacey G."/>
            <person name="Shoemaker R."/>
            <person name="Jackson S."/>
        </authorList>
    </citation>
    <scope>NUCLEOTIDE SEQUENCE</scope>
    <source>
        <tissue evidence="2">Callus</tissue>
    </source>
</reference>
<dbReference type="SMR" id="K7M6V0"/>
<dbReference type="HOGENOM" id="CLU_2053883_0_0_1"/>
<organism evidence="3">
    <name type="scientific">Glycine max</name>
    <name type="common">Soybean</name>
    <name type="synonym">Glycine hispida</name>
    <dbReference type="NCBI Taxonomy" id="3847"/>
    <lineage>
        <taxon>Eukaryota</taxon>
        <taxon>Viridiplantae</taxon>
        <taxon>Streptophyta</taxon>
        <taxon>Embryophyta</taxon>
        <taxon>Tracheophyta</taxon>
        <taxon>Spermatophyta</taxon>
        <taxon>Magnoliopsida</taxon>
        <taxon>eudicotyledons</taxon>
        <taxon>Gunneridae</taxon>
        <taxon>Pentapetalae</taxon>
        <taxon>rosids</taxon>
        <taxon>fabids</taxon>
        <taxon>Fabales</taxon>
        <taxon>Fabaceae</taxon>
        <taxon>Papilionoideae</taxon>
        <taxon>50 kb inversion clade</taxon>
        <taxon>NPAAA clade</taxon>
        <taxon>indigoferoid/millettioid clade</taxon>
        <taxon>Phaseoleae</taxon>
        <taxon>Glycine</taxon>
        <taxon>Glycine subgen. Soja</taxon>
    </lineage>
</organism>
<accession>K7M6V0</accession>
<proteinExistence type="predicted"/>
<evidence type="ECO:0000256" key="1">
    <source>
        <dbReference type="ARBA" id="ARBA00022801"/>
    </source>
</evidence>
<dbReference type="Proteomes" id="UP000008827">
    <property type="component" value="Chromosome 14"/>
</dbReference>
<dbReference type="eggNOG" id="KOG0565">
    <property type="taxonomic scope" value="Eukaryota"/>
</dbReference>
<dbReference type="OMA" id="HILISVW"/>
<dbReference type="OrthoDB" id="62798at2759"/>
<evidence type="ECO:0000313" key="2">
    <source>
        <dbReference type="EMBL" id="KRH16316.1"/>
    </source>
</evidence>
<protein>
    <recommendedName>
        <fullName evidence="5">Inositol polyphosphate-related phosphatase domain-containing protein</fullName>
    </recommendedName>
</protein>